<accession>A0A8J7GDR2</accession>
<organism evidence="2 3">
    <name type="scientific">Longispora fulva</name>
    <dbReference type="NCBI Taxonomy" id="619741"/>
    <lineage>
        <taxon>Bacteria</taxon>
        <taxon>Bacillati</taxon>
        <taxon>Actinomycetota</taxon>
        <taxon>Actinomycetes</taxon>
        <taxon>Micromonosporales</taxon>
        <taxon>Micromonosporaceae</taxon>
        <taxon>Longispora</taxon>
    </lineage>
</organism>
<dbReference type="Proteomes" id="UP000622552">
    <property type="component" value="Unassembled WGS sequence"/>
</dbReference>
<reference evidence="2" key="1">
    <citation type="submission" date="2020-11" db="EMBL/GenBank/DDBJ databases">
        <title>Sequencing the genomes of 1000 actinobacteria strains.</title>
        <authorList>
            <person name="Klenk H.-P."/>
        </authorList>
    </citation>
    <scope>NUCLEOTIDE SEQUENCE</scope>
    <source>
        <strain evidence="2">DSM 45356</strain>
    </source>
</reference>
<evidence type="ECO:0000313" key="3">
    <source>
        <dbReference type="Proteomes" id="UP000622552"/>
    </source>
</evidence>
<evidence type="ECO:0000256" key="1">
    <source>
        <dbReference type="SAM" id="MobiDB-lite"/>
    </source>
</evidence>
<dbReference type="EMBL" id="JADOUF010000001">
    <property type="protein sequence ID" value="MBG6136809.1"/>
    <property type="molecule type" value="Genomic_DNA"/>
</dbReference>
<gene>
    <name evidence="2" type="ORF">IW245_003003</name>
</gene>
<name>A0A8J7GDR2_9ACTN</name>
<comment type="caution">
    <text evidence="2">The sequence shown here is derived from an EMBL/GenBank/DDBJ whole genome shotgun (WGS) entry which is preliminary data.</text>
</comment>
<protein>
    <submittedName>
        <fullName evidence="2">Uncharacterized protein</fullName>
    </submittedName>
</protein>
<sequence>MPVDRTPPIKLLRDGVNSRAQNIPSGDNKASIDAEIAYSEVVQLPQQPSNSKVNLDER</sequence>
<dbReference type="AlphaFoldDB" id="A0A8J7GDR2"/>
<keyword evidence="3" id="KW-1185">Reference proteome</keyword>
<feature type="region of interest" description="Disordered" evidence="1">
    <location>
        <begin position="1"/>
        <end position="28"/>
    </location>
</feature>
<proteinExistence type="predicted"/>
<evidence type="ECO:0000313" key="2">
    <source>
        <dbReference type="EMBL" id="MBG6136809.1"/>
    </source>
</evidence>